<dbReference type="EMBL" id="JAPHNI010000336">
    <property type="protein sequence ID" value="KAJ8112293.1"/>
    <property type="molecule type" value="Genomic_DNA"/>
</dbReference>
<accession>A0ACC2IAT2</accession>
<protein>
    <submittedName>
        <fullName evidence="1">Uncharacterized protein</fullName>
    </submittedName>
</protein>
<reference evidence="1" key="1">
    <citation type="submission" date="2022-11" db="EMBL/GenBank/DDBJ databases">
        <title>Genome Sequence of Boeremia exigua.</title>
        <authorList>
            <person name="Buettner E."/>
        </authorList>
    </citation>
    <scope>NUCLEOTIDE SEQUENCE</scope>
    <source>
        <strain evidence="1">CU02</strain>
    </source>
</reference>
<name>A0ACC2IAT2_9PLEO</name>
<organism evidence="1 2">
    <name type="scientific">Boeremia exigua</name>
    <dbReference type="NCBI Taxonomy" id="749465"/>
    <lineage>
        <taxon>Eukaryota</taxon>
        <taxon>Fungi</taxon>
        <taxon>Dikarya</taxon>
        <taxon>Ascomycota</taxon>
        <taxon>Pezizomycotina</taxon>
        <taxon>Dothideomycetes</taxon>
        <taxon>Pleosporomycetidae</taxon>
        <taxon>Pleosporales</taxon>
        <taxon>Pleosporineae</taxon>
        <taxon>Didymellaceae</taxon>
        <taxon>Boeremia</taxon>
    </lineage>
</organism>
<evidence type="ECO:0000313" key="2">
    <source>
        <dbReference type="Proteomes" id="UP001153331"/>
    </source>
</evidence>
<keyword evidence="2" id="KW-1185">Reference proteome</keyword>
<gene>
    <name evidence="1" type="ORF">OPT61_g5304</name>
</gene>
<dbReference type="Proteomes" id="UP001153331">
    <property type="component" value="Unassembled WGS sequence"/>
</dbReference>
<comment type="caution">
    <text evidence="1">The sequence shown here is derived from an EMBL/GenBank/DDBJ whole genome shotgun (WGS) entry which is preliminary data.</text>
</comment>
<evidence type="ECO:0000313" key="1">
    <source>
        <dbReference type="EMBL" id="KAJ8112293.1"/>
    </source>
</evidence>
<proteinExistence type="predicted"/>
<sequence length="589" mass="65264">MRALSVFVNVLLVNYFHLVLSLTVPPNRAEWQALDTQYDQLIPVEPQGSHLQLKGRAEPKPAKPTPRVQPSKPAGQAAPTKPADASKKPTLVKPLPFIKEPRPTAAYNICNLPVLDCGSDGEDYAEVLGKRDHDGTGIAEAHELRKRTSPRTYSTVVGGGTPTMMMTSLPYPPEAKLFPAGGPKVILDFSTDNVRDASLKMYASVPKRTKPSTYIVEHIVELQSIMLFIKAATRHPSQNGVPTLSEHIDISFFNKHWGTSNPQVQQKIATRPNPFPGYNPKVALSSLNDLVFEAMGSKSNPADFVLCEEGINSMKAKLWGYISPFAPRKWREIAKGAADGSIPSNHHLSGMRSILGVHNYMNHPDVTKRLQDTVKNVKIELSNFKHISGEDVKNVKGKVVDLPALWVEFMSAQLEEVFRSGTQWIKDQVDYATPMYKAHLADLQKAMKRITDEEALKDATKRQAATDKRVDESNKLIKQLPSDQTALTQAETRLEQAKRALNAANAALKNVPAASRAAALADRRVKFSAKESADRIYYQTLVTKGKRERDIIKLRKTELKALIEDVEADIKQMTDYRTAAVAMKVPKAA</sequence>